<dbReference type="AlphaFoldDB" id="A0A8H4J822"/>
<sequence>MRFFATLPLLALGVAAVPLTSTTAEMDADITANGTIKLDGNIEIPAGFVKYIYNHLPDSNTTDSACPSKRDLVKRSCDWKTCAESAAGQAVTCASALADRKPWDIAKCLAAVVALGANVPAPCQACV</sequence>
<name>A0A8H4J822_9PEZI</name>
<evidence type="ECO:0000313" key="2">
    <source>
        <dbReference type="EMBL" id="KAF4314416.1"/>
    </source>
</evidence>
<keyword evidence="3" id="KW-1185">Reference proteome</keyword>
<gene>
    <name evidence="2" type="ORF">GTA08_BOTSDO00406</name>
</gene>
<evidence type="ECO:0000256" key="1">
    <source>
        <dbReference type="SAM" id="SignalP"/>
    </source>
</evidence>
<keyword evidence="1" id="KW-0732">Signal</keyword>
<feature type="signal peptide" evidence="1">
    <location>
        <begin position="1"/>
        <end position="16"/>
    </location>
</feature>
<protein>
    <submittedName>
        <fullName evidence="2">Uncharacterized protein</fullName>
    </submittedName>
</protein>
<dbReference type="EMBL" id="WWBZ02000001">
    <property type="protein sequence ID" value="KAF4314416.1"/>
    <property type="molecule type" value="Genomic_DNA"/>
</dbReference>
<comment type="caution">
    <text evidence="2">The sequence shown here is derived from an EMBL/GenBank/DDBJ whole genome shotgun (WGS) entry which is preliminary data.</text>
</comment>
<dbReference type="Proteomes" id="UP000572817">
    <property type="component" value="Unassembled WGS sequence"/>
</dbReference>
<accession>A0A8H4J822</accession>
<reference evidence="2" key="1">
    <citation type="submission" date="2020-04" db="EMBL/GenBank/DDBJ databases">
        <title>Genome Assembly and Annotation of Botryosphaeria dothidea sdau 11-99, a Latent Pathogen of Apple Fruit Ring Rot in China.</title>
        <authorList>
            <person name="Yu C."/>
            <person name="Diao Y."/>
            <person name="Lu Q."/>
            <person name="Zhao J."/>
            <person name="Cui S."/>
            <person name="Peng C."/>
            <person name="He B."/>
            <person name="Liu H."/>
        </authorList>
    </citation>
    <scope>NUCLEOTIDE SEQUENCE [LARGE SCALE GENOMIC DNA]</scope>
    <source>
        <strain evidence="2">Sdau11-99</strain>
    </source>
</reference>
<proteinExistence type="predicted"/>
<feature type="chain" id="PRO_5034978718" evidence="1">
    <location>
        <begin position="17"/>
        <end position="127"/>
    </location>
</feature>
<dbReference type="OrthoDB" id="3953697at2759"/>
<evidence type="ECO:0000313" key="3">
    <source>
        <dbReference type="Proteomes" id="UP000572817"/>
    </source>
</evidence>
<organism evidence="2 3">
    <name type="scientific">Botryosphaeria dothidea</name>
    <dbReference type="NCBI Taxonomy" id="55169"/>
    <lineage>
        <taxon>Eukaryota</taxon>
        <taxon>Fungi</taxon>
        <taxon>Dikarya</taxon>
        <taxon>Ascomycota</taxon>
        <taxon>Pezizomycotina</taxon>
        <taxon>Dothideomycetes</taxon>
        <taxon>Dothideomycetes incertae sedis</taxon>
        <taxon>Botryosphaeriales</taxon>
        <taxon>Botryosphaeriaceae</taxon>
        <taxon>Botryosphaeria</taxon>
    </lineage>
</organism>